<protein>
    <recommendedName>
        <fullName evidence="6 10">Riboflavin synthase</fullName>
        <ecNumber evidence="5 10">2.5.1.9</ecNumber>
    </recommendedName>
</protein>
<comment type="catalytic activity">
    <reaction evidence="1">
        <text>2 6,7-dimethyl-8-(1-D-ribityl)lumazine + H(+) = 5-amino-6-(D-ribitylamino)uracil + riboflavin</text>
        <dbReference type="Rhea" id="RHEA:20772"/>
        <dbReference type="ChEBI" id="CHEBI:15378"/>
        <dbReference type="ChEBI" id="CHEBI:15934"/>
        <dbReference type="ChEBI" id="CHEBI:57986"/>
        <dbReference type="ChEBI" id="CHEBI:58201"/>
        <dbReference type="EC" id="2.5.1.9"/>
    </reaction>
</comment>
<dbReference type="EC" id="2.5.1.9" evidence="5 10"/>
<evidence type="ECO:0000256" key="1">
    <source>
        <dbReference type="ARBA" id="ARBA00000968"/>
    </source>
</evidence>
<dbReference type="FunFam" id="2.40.30.20:FF:000003">
    <property type="entry name" value="Riboflavin synthase, alpha subunit"/>
    <property type="match status" value="1"/>
</dbReference>
<gene>
    <name evidence="13" type="ordered locus">Sgly_1799</name>
</gene>
<proteinExistence type="predicted"/>
<evidence type="ECO:0000256" key="9">
    <source>
        <dbReference type="ARBA" id="ARBA00022737"/>
    </source>
</evidence>
<comment type="function">
    <text evidence="2">Catalyzes the dismutation of two molecules of 6,7-dimethyl-8-ribityllumazine, resulting in the formation of riboflavin and 5-amino-6-(D-ribitylamino)uracil.</text>
</comment>
<evidence type="ECO:0000256" key="3">
    <source>
        <dbReference type="ARBA" id="ARBA00004887"/>
    </source>
</evidence>
<evidence type="ECO:0000256" key="10">
    <source>
        <dbReference type="NCBIfam" id="TIGR00187"/>
    </source>
</evidence>
<dbReference type="eggNOG" id="COG0307">
    <property type="taxonomic scope" value="Bacteria"/>
</dbReference>
<comment type="subunit">
    <text evidence="4">Homotrimer.</text>
</comment>
<name>F0SZL0_SYNGF</name>
<dbReference type="OrthoDB" id="9788537at2"/>
<dbReference type="NCBIfam" id="NF006767">
    <property type="entry name" value="PRK09289.1"/>
    <property type="match status" value="1"/>
</dbReference>
<evidence type="ECO:0000256" key="6">
    <source>
        <dbReference type="ARBA" id="ARBA00013950"/>
    </source>
</evidence>
<evidence type="ECO:0000256" key="11">
    <source>
        <dbReference type="PROSITE-ProRule" id="PRU00524"/>
    </source>
</evidence>
<reference evidence="13 14" key="1">
    <citation type="journal article" date="2011" name="Stand. Genomic Sci.">
        <title>Complete genome sequence of Syntrophobotulus glycolicus type strain (FlGlyR).</title>
        <authorList>
            <person name="Han C."/>
            <person name="Mwirichia R."/>
            <person name="Chertkov O."/>
            <person name="Held B."/>
            <person name="Lapidus A."/>
            <person name="Nolan M."/>
            <person name="Lucas S."/>
            <person name="Hammon N."/>
            <person name="Deshpande S."/>
            <person name="Cheng J.F."/>
            <person name="Tapia R."/>
            <person name="Goodwin L."/>
            <person name="Pitluck S."/>
            <person name="Huntemann M."/>
            <person name="Liolios K."/>
            <person name="Ivanova N."/>
            <person name="Pagani I."/>
            <person name="Mavromatis K."/>
            <person name="Ovchinikova G."/>
            <person name="Pati A."/>
            <person name="Chen A."/>
            <person name="Palaniappan K."/>
            <person name="Land M."/>
            <person name="Hauser L."/>
            <person name="Brambilla E.M."/>
            <person name="Rohde M."/>
            <person name="Spring S."/>
            <person name="Sikorski J."/>
            <person name="Goker M."/>
            <person name="Woyke T."/>
            <person name="Bristow J."/>
            <person name="Eisen J.A."/>
            <person name="Markowitz V."/>
            <person name="Hugenholtz P."/>
            <person name="Kyrpides N.C."/>
            <person name="Klenk H.P."/>
            <person name="Detter J.C."/>
        </authorList>
    </citation>
    <scope>NUCLEOTIDE SEQUENCE [LARGE SCALE GENOMIC DNA]</scope>
    <source>
        <strain evidence="14">DSM 8271 / FlGlyR</strain>
    </source>
</reference>
<dbReference type="Gene3D" id="2.40.30.20">
    <property type="match status" value="2"/>
</dbReference>
<organism evidence="13 14">
    <name type="scientific">Syntrophobotulus glycolicus (strain DSM 8271 / FlGlyR)</name>
    <dbReference type="NCBI Taxonomy" id="645991"/>
    <lineage>
        <taxon>Bacteria</taxon>
        <taxon>Bacillati</taxon>
        <taxon>Bacillota</taxon>
        <taxon>Clostridia</taxon>
        <taxon>Eubacteriales</taxon>
        <taxon>Desulfitobacteriaceae</taxon>
        <taxon>Syntrophobotulus</taxon>
    </lineage>
</organism>
<evidence type="ECO:0000256" key="8">
    <source>
        <dbReference type="ARBA" id="ARBA00022679"/>
    </source>
</evidence>
<evidence type="ECO:0000313" key="13">
    <source>
        <dbReference type="EMBL" id="ADY56096.1"/>
    </source>
</evidence>
<dbReference type="InterPro" id="IPR023366">
    <property type="entry name" value="ATP_synth_asu-like_sf"/>
</dbReference>
<keyword evidence="7" id="KW-0686">Riboflavin biosynthesis</keyword>
<feature type="domain" description="Lumazine-binding" evidence="12">
    <location>
        <begin position="1"/>
        <end position="96"/>
    </location>
</feature>
<dbReference type="PANTHER" id="PTHR21098:SF12">
    <property type="entry name" value="RIBOFLAVIN SYNTHASE"/>
    <property type="match status" value="1"/>
</dbReference>
<dbReference type="SUPFAM" id="SSF63380">
    <property type="entry name" value="Riboflavin synthase domain-like"/>
    <property type="match status" value="2"/>
</dbReference>
<feature type="repeat" description="Lumazine-binding" evidence="11">
    <location>
        <begin position="97"/>
        <end position="193"/>
    </location>
</feature>
<dbReference type="CDD" id="cd00402">
    <property type="entry name" value="Riboflavin_synthase_like"/>
    <property type="match status" value="1"/>
</dbReference>
<evidence type="ECO:0000256" key="2">
    <source>
        <dbReference type="ARBA" id="ARBA00002803"/>
    </source>
</evidence>
<evidence type="ECO:0000256" key="7">
    <source>
        <dbReference type="ARBA" id="ARBA00022619"/>
    </source>
</evidence>
<dbReference type="FunFam" id="2.40.30.20:FF:000004">
    <property type="entry name" value="Riboflavin synthase, alpha subunit"/>
    <property type="match status" value="1"/>
</dbReference>
<dbReference type="GO" id="GO:0009231">
    <property type="term" value="P:riboflavin biosynthetic process"/>
    <property type="evidence" value="ECO:0007669"/>
    <property type="project" value="UniProtKB-KW"/>
</dbReference>
<dbReference type="AlphaFoldDB" id="F0SZL0"/>
<evidence type="ECO:0000256" key="4">
    <source>
        <dbReference type="ARBA" id="ARBA00011233"/>
    </source>
</evidence>
<feature type="domain" description="Lumazine-binding" evidence="12">
    <location>
        <begin position="97"/>
        <end position="193"/>
    </location>
</feature>
<dbReference type="Proteomes" id="UP000007488">
    <property type="component" value="Chromosome"/>
</dbReference>
<evidence type="ECO:0000256" key="5">
    <source>
        <dbReference type="ARBA" id="ARBA00012827"/>
    </source>
</evidence>
<dbReference type="PANTHER" id="PTHR21098">
    <property type="entry name" value="RIBOFLAVIN SYNTHASE ALPHA CHAIN"/>
    <property type="match status" value="1"/>
</dbReference>
<dbReference type="HOGENOM" id="CLU_034388_2_0_9"/>
<dbReference type="PIRSF" id="PIRSF000498">
    <property type="entry name" value="Riboflavin_syn_A"/>
    <property type="match status" value="1"/>
</dbReference>
<keyword evidence="14" id="KW-1185">Reference proteome</keyword>
<comment type="pathway">
    <text evidence="3">Cofactor biosynthesis; riboflavin biosynthesis; riboflavin from 2-hydroxy-3-oxobutyl phosphate and 5-amino-6-(D-ribitylamino)uracil: step 2/2.</text>
</comment>
<accession>F0SZL0</accession>
<dbReference type="RefSeq" id="WP_013624964.1">
    <property type="nucleotide sequence ID" value="NC_015172.1"/>
</dbReference>
<dbReference type="InterPro" id="IPR026017">
    <property type="entry name" value="Lumazine-bd_dom"/>
</dbReference>
<keyword evidence="8 13" id="KW-0808">Transferase</keyword>
<dbReference type="InterPro" id="IPR017938">
    <property type="entry name" value="Riboflavin_synthase-like_b-brl"/>
</dbReference>
<dbReference type="GO" id="GO:0004746">
    <property type="term" value="F:riboflavin synthase activity"/>
    <property type="evidence" value="ECO:0007669"/>
    <property type="project" value="UniProtKB-UniRule"/>
</dbReference>
<evidence type="ECO:0000259" key="12">
    <source>
        <dbReference type="PROSITE" id="PS51177"/>
    </source>
</evidence>
<dbReference type="Pfam" id="PF00677">
    <property type="entry name" value="Lum_binding"/>
    <property type="match status" value="2"/>
</dbReference>
<dbReference type="KEGG" id="sgy:Sgly_1799"/>
<dbReference type="PROSITE" id="PS51177">
    <property type="entry name" value="LUMAZINE_BIND"/>
    <property type="match status" value="2"/>
</dbReference>
<dbReference type="STRING" id="645991.Sgly_1799"/>
<dbReference type="InterPro" id="IPR001783">
    <property type="entry name" value="Lumazine-bd"/>
</dbReference>
<keyword evidence="9" id="KW-0677">Repeat</keyword>
<sequence>MFTGLIEELGSIENIEIGGESAALTVNATKVLEGTVPGDSIAVNGVCLTVTRMGNKLFTVDVMAETLQKTGLQELKPMSRVNLERALRLSSRLGGHLVSGHVDGVGTVRSVKQVGIAKVYSIQTTPAIMHYLIPKGSVAVDGISLTVVETGTDYFTISIIPHTFQNTTLYDKKAGSRVNLETDLIGKYVAKFLKTDEPPDQRGSQGITLEQLSRFGFI</sequence>
<dbReference type="EMBL" id="CP002547">
    <property type="protein sequence ID" value="ADY56096.1"/>
    <property type="molecule type" value="Genomic_DNA"/>
</dbReference>
<reference evidence="14" key="2">
    <citation type="submission" date="2011-02" db="EMBL/GenBank/DDBJ databases">
        <title>The complete genome of Syntrophobotulus glycolicus DSM 8271.</title>
        <authorList>
            <person name="Lucas S."/>
            <person name="Copeland A."/>
            <person name="Lapidus A."/>
            <person name="Bruce D."/>
            <person name="Goodwin L."/>
            <person name="Pitluck S."/>
            <person name="Kyrpides N."/>
            <person name="Mavromatis K."/>
            <person name="Pagani I."/>
            <person name="Ivanova N."/>
            <person name="Mikhailova N."/>
            <person name="Chertkov O."/>
            <person name="Held B."/>
            <person name="Detter J.C."/>
            <person name="Tapia R."/>
            <person name="Han C."/>
            <person name="Land M."/>
            <person name="Hauser L."/>
            <person name="Markowitz V."/>
            <person name="Cheng J.-F."/>
            <person name="Hugenholtz P."/>
            <person name="Woyke T."/>
            <person name="Wu D."/>
            <person name="Spring S."/>
            <person name="Schroeder M."/>
            <person name="Brambilla E."/>
            <person name="Klenk H.-P."/>
            <person name="Eisen J.A."/>
        </authorList>
    </citation>
    <scope>NUCLEOTIDE SEQUENCE [LARGE SCALE GENOMIC DNA]</scope>
    <source>
        <strain evidence="14">DSM 8271 / FlGlyR</strain>
    </source>
</reference>
<dbReference type="NCBIfam" id="TIGR00187">
    <property type="entry name" value="ribE"/>
    <property type="match status" value="1"/>
</dbReference>
<feature type="repeat" description="Lumazine-binding" evidence="11">
    <location>
        <begin position="1"/>
        <end position="96"/>
    </location>
</feature>
<evidence type="ECO:0000313" key="14">
    <source>
        <dbReference type="Proteomes" id="UP000007488"/>
    </source>
</evidence>